<gene>
    <name evidence="1" type="ORF">F2Q69_00014669</name>
</gene>
<dbReference type="EMBL" id="QGKX02000996">
    <property type="protein sequence ID" value="KAF3557629.1"/>
    <property type="molecule type" value="Genomic_DNA"/>
</dbReference>
<organism evidence="1 2">
    <name type="scientific">Brassica cretica</name>
    <name type="common">Mustard</name>
    <dbReference type="NCBI Taxonomy" id="69181"/>
    <lineage>
        <taxon>Eukaryota</taxon>
        <taxon>Viridiplantae</taxon>
        <taxon>Streptophyta</taxon>
        <taxon>Embryophyta</taxon>
        <taxon>Tracheophyta</taxon>
        <taxon>Spermatophyta</taxon>
        <taxon>Magnoliopsida</taxon>
        <taxon>eudicotyledons</taxon>
        <taxon>Gunneridae</taxon>
        <taxon>Pentapetalae</taxon>
        <taxon>rosids</taxon>
        <taxon>malvids</taxon>
        <taxon>Brassicales</taxon>
        <taxon>Brassicaceae</taxon>
        <taxon>Brassiceae</taxon>
        <taxon>Brassica</taxon>
    </lineage>
</organism>
<evidence type="ECO:0000313" key="1">
    <source>
        <dbReference type="EMBL" id="KAF3557629.1"/>
    </source>
</evidence>
<protein>
    <submittedName>
        <fullName evidence="1">Uncharacterized protein</fullName>
    </submittedName>
</protein>
<accession>A0A8S9R3P6</accession>
<sequence>MNLVEFRRNSQKPLGAICNMQSNQMFLTLIDKNVFYDPIRVVKRHRPYIEIRDDPRFVIVYYSDSGAEREDDGDVSIDTHANPEF</sequence>
<evidence type="ECO:0000313" key="2">
    <source>
        <dbReference type="Proteomes" id="UP000712600"/>
    </source>
</evidence>
<dbReference type="AlphaFoldDB" id="A0A8S9R3P6"/>
<name>A0A8S9R3P6_BRACR</name>
<proteinExistence type="predicted"/>
<reference evidence="1" key="1">
    <citation type="submission" date="2019-12" db="EMBL/GenBank/DDBJ databases">
        <title>Genome sequencing and annotation of Brassica cretica.</title>
        <authorList>
            <person name="Studholme D.J."/>
            <person name="Sarris P."/>
        </authorList>
    </citation>
    <scope>NUCLEOTIDE SEQUENCE</scope>
    <source>
        <strain evidence="1">PFS-109/04</strain>
        <tissue evidence="1">Leaf</tissue>
    </source>
</reference>
<dbReference type="Proteomes" id="UP000712600">
    <property type="component" value="Unassembled WGS sequence"/>
</dbReference>
<comment type="caution">
    <text evidence="1">The sequence shown here is derived from an EMBL/GenBank/DDBJ whole genome shotgun (WGS) entry which is preliminary data.</text>
</comment>